<evidence type="ECO:0000256" key="1">
    <source>
        <dbReference type="ARBA" id="ARBA00004123"/>
    </source>
</evidence>
<feature type="region of interest" description="Disordered" evidence="7">
    <location>
        <begin position="135"/>
        <end position="165"/>
    </location>
</feature>
<sequence>MHARPSISSGMASFATETQRTVAACSAALVVVEQHLRTFLRRQAHAEVARKLSPLENAELQIGLTYAIASLYFCNLLAQGVDLREHPIRQEIDRIQLYFKKVQAGTEQLYERTAVTDRLRLDTDAARRIVRSYTSNVQPRRQGRRGTAPAEHRAGTEELHRNETSTGRLRLDVDVARRIVRSYTSNVQPRWQGRTITGPAINQHCRPALLTDDLARDIAAPARKRQRHLYIDLDTSESLPQPSAACGAPSEGGQSVVCVSSIPADATADDASVDAEVLASSSSGEPAPLGSDVECLDPEACVIS</sequence>
<keyword evidence="4 6" id="KW-0694">RNA-binding</keyword>
<comment type="subunit">
    <text evidence="6">Monomer and homodimer.</text>
</comment>
<evidence type="ECO:0000256" key="7">
    <source>
        <dbReference type="SAM" id="MobiDB-lite"/>
    </source>
</evidence>
<comment type="subcellular location">
    <subcellularLocation>
        <location evidence="6">Cytoplasm</location>
    </subcellularLocation>
    <subcellularLocation>
        <location evidence="6">Nucleus</location>
        <location evidence="6">Nucleolus</location>
    </subcellularLocation>
    <subcellularLocation>
        <location evidence="1 6">Nucleus</location>
    </subcellularLocation>
</comment>
<evidence type="ECO:0000256" key="2">
    <source>
        <dbReference type="ARBA" id="ARBA00009154"/>
    </source>
</evidence>
<dbReference type="Proteomes" id="UP001189429">
    <property type="component" value="Unassembled WGS sequence"/>
</dbReference>
<dbReference type="PANTHER" id="PTHR15341">
    <property type="entry name" value="SUN-COR STEROID HORMONE RECEPTOR CO-REPRESSOR"/>
    <property type="match status" value="1"/>
</dbReference>
<dbReference type="InterPro" id="IPR007146">
    <property type="entry name" value="Sas10/Utp3/C1D"/>
</dbReference>
<evidence type="ECO:0000256" key="5">
    <source>
        <dbReference type="ARBA" id="ARBA00023242"/>
    </source>
</evidence>
<proteinExistence type="inferred from homology"/>
<evidence type="ECO:0000313" key="9">
    <source>
        <dbReference type="Proteomes" id="UP001189429"/>
    </source>
</evidence>
<gene>
    <name evidence="8" type="ORF">PCOR1329_LOCUS46656</name>
</gene>
<accession>A0ABN9UAR7</accession>
<protein>
    <recommendedName>
        <fullName evidence="6">Nuclear nucleic acid-binding protein C1D</fullName>
    </recommendedName>
</protein>
<evidence type="ECO:0000256" key="3">
    <source>
        <dbReference type="ARBA" id="ARBA00022552"/>
    </source>
</evidence>
<feature type="compositionally biased region" description="Basic and acidic residues" evidence="7">
    <location>
        <begin position="150"/>
        <end position="165"/>
    </location>
</feature>
<evidence type="ECO:0000313" key="8">
    <source>
        <dbReference type="EMBL" id="CAK0856206.1"/>
    </source>
</evidence>
<dbReference type="Pfam" id="PF04000">
    <property type="entry name" value="Sas10_Utp3"/>
    <property type="match status" value="1"/>
</dbReference>
<comment type="similarity">
    <text evidence="2 6">Belongs to the C1D family.</text>
</comment>
<keyword evidence="3 6" id="KW-0698">rRNA processing</keyword>
<keyword evidence="6" id="KW-0238">DNA-binding</keyword>
<feature type="region of interest" description="Disordered" evidence="7">
    <location>
        <begin position="271"/>
        <end position="292"/>
    </location>
</feature>
<evidence type="ECO:0000256" key="4">
    <source>
        <dbReference type="ARBA" id="ARBA00022884"/>
    </source>
</evidence>
<dbReference type="PANTHER" id="PTHR15341:SF3">
    <property type="entry name" value="NUCLEAR NUCLEIC ACID-BINDING PROTEIN C1D"/>
    <property type="match status" value="1"/>
</dbReference>
<evidence type="ECO:0000256" key="6">
    <source>
        <dbReference type="RuleBase" id="RU368003"/>
    </source>
</evidence>
<comment type="caution">
    <text evidence="8">The sequence shown here is derived from an EMBL/GenBank/DDBJ whole genome shotgun (WGS) entry which is preliminary data.</text>
</comment>
<name>A0ABN9UAR7_9DINO</name>
<reference evidence="8" key="1">
    <citation type="submission" date="2023-10" db="EMBL/GenBank/DDBJ databases">
        <authorList>
            <person name="Chen Y."/>
            <person name="Shah S."/>
            <person name="Dougan E. K."/>
            <person name="Thang M."/>
            <person name="Chan C."/>
        </authorList>
    </citation>
    <scope>NUCLEOTIDE SEQUENCE [LARGE SCALE GENOMIC DNA]</scope>
</reference>
<comment type="function">
    <text evidence="6">Plays a role in the recruitment of the exosome to pre-rRNA to mediate the 3'-5' end processing of the 5.8S rRNA.</text>
</comment>
<keyword evidence="9" id="KW-1185">Reference proteome</keyword>
<dbReference type="EMBL" id="CAUYUJ010015615">
    <property type="protein sequence ID" value="CAK0856206.1"/>
    <property type="molecule type" value="Genomic_DNA"/>
</dbReference>
<keyword evidence="6" id="KW-0963">Cytoplasm</keyword>
<organism evidence="8 9">
    <name type="scientific">Prorocentrum cordatum</name>
    <dbReference type="NCBI Taxonomy" id="2364126"/>
    <lineage>
        <taxon>Eukaryota</taxon>
        <taxon>Sar</taxon>
        <taxon>Alveolata</taxon>
        <taxon>Dinophyceae</taxon>
        <taxon>Prorocentrales</taxon>
        <taxon>Prorocentraceae</taxon>
        <taxon>Prorocentrum</taxon>
    </lineage>
</organism>
<dbReference type="InterPro" id="IPR011082">
    <property type="entry name" value="Exosome-assoc_fac/DNA_repair"/>
</dbReference>
<keyword evidence="5 6" id="KW-0539">Nucleus</keyword>